<reference evidence="2 3" key="1">
    <citation type="submission" date="2020-08" db="EMBL/GenBank/DDBJ databases">
        <title>Genome sequencing of Purple Non-Sulfur Bacteria from various extreme environments.</title>
        <authorList>
            <person name="Mayer M."/>
        </authorList>
    </citation>
    <scope>NUCLEOTIDE SEQUENCE [LARGE SCALE GENOMIC DNA]</scope>
    <source>
        <strain evidence="2 3">JA131</strain>
    </source>
</reference>
<dbReference type="RefSeq" id="WP_184044260.1">
    <property type="nucleotide sequence ID" value="NZ_JACIGK010000011.1"/>
</dbReference>
<accession>A0A7W6WA68</accession>
<dbReference type="Gene3D" id="3.40.190.150">
    <property type="entry name" value="Bordetella uptake gene, domain 1"/>
    <property type="match status" value="1"/>
</dbReference>
<dbReference type="Proteomes" id="UP000554286">
    <property type="component" value="Unassembled WGS sequence"/>
</dbReference>
<keyword evidence="2" id="KW-0675">Receptor</keyword>
<sequence length="350" mass="36365">MHQEPWRMPMRAGSWRRLWPAVVLAPVVMLVVILAAMPAAGGVRDARADGWPNRPVTLIVPSGAGGGTDQTGRLLAERLRARLGQPVVVVNRGQGGGVVGIGAIRDARPDGYTLGILYNFAHYTPLGQAAVEAEDFTAIAQYNADPAAVVVHRDSPWTDVGAALDAVKADPGGVTIACAGGCGGSWPVAIASLLRAWDVDPAAVRMIPSQGAAASLQDLAAGGVDMVPCSLPEARALMEAGVVRGLAVFGAERLPAFAAVPLLAEETGLTLDLGAWRGLVGPAGLPEAVTARLERAMADVVADPGFRAEMADRGFGVVWRDGAAFAAFLRQQQTTVRALLRDLGLTRADP</sequence>
<comment type="caution">
    <text evidence="2">The sequence shown here is derived from an EMBL/GenBank/DDBJ whole genome shotgun (WGS) entry which is preliminary data.</text>
</comment>
<gene>
    <name evidence="2" type="ORF">GGD89_001795</name>
</gene>
<comment type="similarity">
    <text evidence="1">Belongs to the UPF0065 (bug) family.</text>
</comment>
<dbReference type="Gene3D" id="3.40.190.10">
    <property type="entry name" value="Periplasmic binding protein-like II"/>
    <property type="match status" value="1"/>
</dbReference>
<proteinExistence type="inferred from homology"/>
<evidence type="ECO:0000313" key="2">
    <source>
        <dbReference type="EMBL" id="MBB4266166.1"/>
    </source>
</evidence>
<dbReference type="InterPro" id="IPR042100">
    <property type="entry name" value="Bug_dom1"/>
</dbReference>
<dbReference type="EMBL" id="JACIGK010000011">
    <property type="protein sequence ID" value="MBB4266166.1"/>
    <property type="molecule type" value="Genomic_DNA"/>
</dbReference>
<evidence type="ECO:0000313" key="3">
    <source>
        <dbReference type="Proteomes" id="UP000554286"/>
    </source>
</evidence>
<dbReference type="PIRSF" id="PIRSF017082">
    <property type="entry name" value="YflP"/>
    <property type="match status" value="1"/>
</dbReference>
<keyword evidence="3" id="KW-1185">Reference proteome</keyword>
<protein>
    <submittedName>
        <fullName evidence="2">Tripartite-type tricarboxylate transporter receptor subunit TctC</fullName>
    </submittedName>
</protein>
<dbReference type="PANTHER" id="PTHR42928:SF5">
    <property type="entry name" value="BLR1237 PROTEIN"/>
    <property type="match status" value="1"/>
</dbReference>
<dbReference type="PANTHER" id="PTHR42928">
    <property type="entry name" value="TRICARBOXYLATE-BINDING PROTEIN"/>
    <property type="match status" value="1"/>
</dbReference>
<dbReference type="Pfam" id="PF03401">
    <property type="entry name" value="TctC"/>
    <property type="match status" value="1"/>
</dbReference>
<dbReference type="InterPro" id="IPR005064">
    <property type="entry name" value="BUG"/>
</dbReference>
<name>A0A7W6WA68_9PROT</name>
<dbReference type="AlphaFoldDB" id="A0A7W6WA68"/>
<organism evidence="2 3">
    <name type="scientific">Roseospira visakhapatnamensis</name>
    <dbReference type="NCBI Taxonomy" id="390880"/>
    <lineage>
        <taxon>Bacteria</taxon>
        <taxon>Pseudomonadati</taxon>
        <taxon>Pseudomonadota</taxon>
        <taxon>Alphaproteobacteria</taxon>
        <taxon>Rhodospirillales</taxon>
        <taxon>Rhodospirillaceae</taxon>
        <taxon>Roseospira</taxon>
    </lineage>
</organism>
<dbReference type="CDD" id="cd07012">
    <property type="entry name" value="PBP2_Bug_TTT"/>
    <property type="match status" value="1"/>
</dbReference>
<evidence type="ECO:0000256" key="1">
    <source>
        <dbReference type="ARBA" id="ARBA00006987"/>
    </source>
</evidence>
<dbReference type="SUPFAM" id="SSF53850">
    <property type="entry name" value="Periplasmic binding protein-like II"/>
    <property type="match status" value="1"/>
</dbReference>